<dbReference type="InterPro" id="IPR011701">
    <property type="entry name" value="MFS"/>
</dbReference>
<comment type="caution">
    <text evidence="8">The sequence shown here is derived from an EMBL/GenBank/DDBJ whole genome shotgun (WGS) entry which is preliminary data.</text>
</comment>
<dbReference type="AlphaFoldDB" id="A0A367KRY3"/>
<dbReference type="Proteomes" id="UP000253551">
    <property type="component" value="Unassembled WGS sequence"/>
</dbReference>
<feature type="transmembrane region" description="Helical" evidence="6">
    <location>
        <begin position="530"/>
        <end position="548"/>
    </location>
</feature>
<dbReference type="GO" id="GO:0005886">
    <property type="term" value="C:plasma membrane"/>
    <property type="evidence" value="ECO:0007669"/>
    <property type="project" value="TreeGrafter"/>
</dbReference>
<feature type="transmembrane region" description="Helical" evidence="6">
    <location>
        <begin position="96"/>
        <end position="114"/>
    </location>
</feature>
<feature type="transmembrane region" description="Helical" evidence="6">
    <location>
        <begin position="458"/>
        <end position="480"/>
    </location>
</feature>
<dbReference type="EMBL" id="PJQM01000522">
    <property type="protein sequence ID" value="RCI04968.1"/>
    <property type="molecule type" value="Genomic_DNA"/>
</dbReference>
<evidence type="ECO:0000259" key="7">
    <source>
        <dbReference type="PROSITE" id="PS50850"/>
    </source>
</evidence>
<keyword evidence="4 6" id="KW-1133">Transmembrane helix</keyword>
<feature type="transmembrane region" description="Helical" evidence="6">
    <location>
        <begin position="216"/>
        <end position="234"/>
    </location>
</feature>
<dbReference type="GO" id="GO:0012505">
    <property type="term" value="C:endomembrane system"/>
    <property type="evidence" value="ECO:0007669"/>
    <property type="project" value="UniProtKB-SubCell"/>
</dbReference>
<feature type="transmembrane region" description="Helical" evidence="6">
    <location>
        <begin position="126"/>
        <end position="150"/>
    </location>
</feature>
<dbReference type="PANTHER" id="PTHR23501">
    <property type="entry name" value="MAJOR FACILITATOR SUPERFAMILY"/>
    <property type="match status" value="1"/>
</dbReference>
<dbReference type="GO" id="GO:0000329">
    <property type="term" value="C:fungal-type vacuole membrane"/>
    <property type="evidence" value="ECO:0007669"/>
    <property type="project" value="TreeGrafter"/>
</dbReference>
<feature type="transmembrane region" description="Helical" evidence="6">
    <location>
        <begin position="190"/>
        <end position="210"/>
    </location>
</feature>
<comment type="subcellular location">
    <subcellularLocation>
        <location evidence="1">Endomembrane system</location>
        <topology evidence="1">Multi-pass membrane protein</topology>
    </subcellularLocation>
</comment>
<accession>A0A367KRY3</accession>
<evidence type="ECO:0000313" key="8">
    <source>
        <dbReference type="EMBL" id="RCI04968.1"/>
    </source>
</evidence>
<protein>
    <recommendedName>
        <fullName evidence="7">Major facilitator superfamily (MFS) profile domain-containing protein</fullName>
    </recommendedName>
</protein>
<dbReference type="SUPFAM" id="SSF103473">
    <property type="entry name" value="MFS general substrate transporter"/>
    <property type="match status" value="1"/>
</dbReference>
<dbReference type="Gene3D" id="1.20.1720.10">
    <property type="entry name" value="Multidrug resistance protein D"/>
    <property type="match status" value="1"/>
</dbReference>
<proteinExistence type="predicted"/>
<gene>
    <name evidence="8" type="ORF">CU098_009377</name>
</gene>
<dbReference type="InterPro" id="IPR020846">
    <property type="entry name" value="MFS_dom"/>
</dbReference>
<keyword evidence="9" id="KW-1185">Reference proteome</keyword>
<organism evidence="8 9">
    <name type="scientific">Rhizopus stolonifer</name>
    <name type="common">Rhizopus nigricans</name>
    <dbReference type="NCBI Taxonomy" id="4846"/>
    <lineage>
        <taxon>Eukaryota</taxon>
        <taxon>Fungi</taxon>
        <taxon>Fungi incertae sedis</taxon>
        <taxon>Mucoromycota</taxon>
        <taxon>Mucoromycotina</taxon>
        <taxon>Mucoromycetes</taxon>
        <taxon>Mucorales</taxon>
        <taxon>Mucorineae</taxon>
        <taxon>Rhizopodaceae</taxon>
        <taxon>Rhizopus</taxon>
    </lineage>
</organism>
<evidence type="ECO:0000256" key="4">
    <source>
        <dbReference type="ARBA" id="ARBA00022989"/>
    </source>
</evidence>
<keyword evidence="3 6" id="KW-0812">Transmembrane</keyword>
<evidence type="ECO:0000256" key="5">
    <source>
        <dbReference type="ARBA" id="ARBA00023136"/>
    </source>
</evidence>
<feature type="domain" description="Major facilitator superfamily (MFS) profile" evidence="7">
    <location>
        <begin position="61"/>
        <end position="553"/>
    </location>
</feature>
<feature type="transmembrane region" description="Helical" evidence="6">
    <location>
        <begin position="364"/>
        <end position="384"/>
    </location>
</feature>
<dbReference type="OrthoDB" id="10021397at2759"/>
<evidence type="ECO:0000256" key="1">
    <source>
        <dbReference type="ARBA" id="ARBA00004127"/>
    </source>
</evidence>
<dbReference type="CDD" id="cd17502">
    <property type="entry name" value="MFS_Azr1_MDR_like"/>
    <property type="match status" value="1"/>
</dbReference>
<evidence type="ECO:0000313" key="9">
    <source>
        <dbReference type="Proteomes" id="UP000253551"/>
    </source>
</evidence>
<dbReference type="GO" id="GO:0015174">
    <property type="term" value="F:basic amino acid transmembrane transporter activity"/>
    <property type="evidence" value="ECO:0007669"/>
    <property type="project" value="TreeGrafter"/>
</dbReference>
<sequence>MPPVATENSPLLQHKNPSYQDRIEIEDDDTGIISVVSSTPKVDEDNDILAKRLRGAPLMVVLIGLWVGVGLSSLDASIVATIYPQIGTEFKRSNEIVWIATAYMLSYTALQPLYGRLSDAIGRRRAILFATVVFFVGSGLCGASTTLWALVFSRTVAGIGGGGMNTMSAVITSDLVSLRERGKYQGYANIAYGLGSVIGAPLGGLITDNVGWRYCFYINLPLLLISLYVCLYLLNDYNLVEQNDDLTLYQRFKKIDFLGAFFVVASVVCFLTSTSLGGNSRAWSDPLVYGMLIASVVLGAAFCFVEAKVAENPLMPWHIISARTPFASSLTNFFGVMGSFAMTYTTPLFFQGVLGYNSSQAGLFFLPKVVAMSCGSLSSGFWMARTGEYRKFIIVSALLALASMIGTSLWTEETSFVFIIACLVLDGYSSGALITTALVSMLSCVGSTDMATITSISYLFRSTGGVVGISVTSAIFQGVVKKLLSERITGPDAEEIIDIARKSMTQVRELLPPDALAIVLDTYQIAVRYSFYYCVVISVFCVIATLFIQQFQLHTKVK</sequence>
<feature type="transmembrane region" description="Helical" evidence="6">
    <location>
        <begin position="326"/>
        <end position="344"/>
    </location>
</feature>
<reference evidence="8 9" key="1">
    <citation type="journal article" date="2018" name="G3 (Bethesda)">
        <title>Phylogenetic and Phylogenomic Definition of Rhizopus Species.</title>
        <authorList>
            <person name="Gryganskyi A.P."/>
            <person name="Golan J."/>
            <person name="Dolatabadi S."/>
            <person name="Mondo S."/>
            <person name="Robb S."/>
            <person name="Idnurm A."/>
            <person name="Muszewska A."/>
            <person name="Steczkiewicz K."/>
            <person name="Masonjones S."/>
            <person name="Liao H.L."/>
            <person name="Gajdeczka M.T."/>
            <person name="Anike F."/>
            <person name="Vuek A."/>
            <person name="Anishchenko I.M."/>
            <person name="Voigt K."/>
            <person name="de Hoog G.S."/>
            <person name="Smith M.E."/>
            <person name="Heitman J."/>
            <person name="Vilgalys R."/>
            <person name="Stajich J.E."/>
        </authorList>
    </citation>
    <scope>NUCLEOTIDE SEQUENCE [LARGE SCALE GENOMIC DNA]</scope>
    <source>
        <strain evidence="8 9">LSU 92-RS-03</strain>
    </source>
</reference>
<evidence type="ECO:0000256" key="2">
    <source>
        <dbReference type="ARBA" id="ARBA00022448"/>
    </source>
</evidence>
<feature type="transmembrane region" description="Helical" evidence="6">
    <location>
        <begin position="287"/>
        <end position="305"/>
    </location>
</feature>
<dbReference type="PANTHER" id="PTHR23501:SF191">
    <property type="entry name" value="VACUOLAR BASIC AMINO ACID TRANSPORTER 4"/>
    <property type="match status" value="1"/>
</dbReference>
<dbReference type="STRING" id="4846.A0A367KRY3"/>
<feature type="transmembrane region" description="Helical" evidence="6">
    <location>
        <begin position="391"/>
        <end position="410"/>
    </location>
</feature>
<feature type="transmembrane region" description="Helical" evidence="6">
    <location>
        <begin position="255"/>
        <end position="275"/>
    </location>
</feature>
<keyword evidence="5 6" id="KW-0472">Membrane</keyword>
<evidence type="ECO:0000256" key="6">
    <source>
        <dbReference type="SAM" id="Phobius"/>
    </source>
</evidence>
<name>A0A367KRY3_RHIST</name>
<dbReference type="PROSITE" id="PS50850">
    <property type="entry name" value="MFS"/>
    <property type="match status" value="1"/>
</dbReference>
<feature type="transmembrane region" description="Helical" evidence="6">
    <location>
        <begin position="58"/>
        <end position="84"/>
    </location>
</feature>
<dbReference type="InterPro" id="IPR036259">
    <property type="entry name" value="MFS_trans_sf"/>
</dbReference>
<keyword evidence="2" id="KW-0813">Transport</keyword>
<dbReference type="Pfam" id="PF07690">
    <property type="entry name" value="MFS_1"/>
    <property type="match status" value="1"/>
</dbReference>
<dbReference type="Gene3D" id="1.20.1250.20">
    <property type="entry name" value="MFS general substrate transporter like domains"/>
    <property type="match status" value="1"/>
</dbReference>
<feature type="transmembrane region" description="Helical" evidence="6">
    <location>
        <begin position="416"/>
        <end position="446"/>
    </location>
</feature>
<evidence type="ECO:0000256" key="3">
    <source>
        <dbReference type="ARBA" id="ARBA00022692"/>
    </source>
</evidence>
<feature type="transmembrane region" description="Helical" evidence="6">
    <location>
        <begin position="156"/>
        <end position="178"/>
    </location>
</feature>